<dbReference type="InterPro" id="IPR015813">
    <property type="entry name" value="Pyrv/PenolPyrv_kinase-like_dom"/>
</dbReference>
<accession>A0A518CP60</accession>
<dbReference type="RefSeq" id="WP_144996231.1">
    <property type="nucleotide sequence ID" value="NZ_CP036281.1"/>
</dbReference>
<dbReference type="Pfam" id="PF13714">
    <property type="entry name" value="PEP_mutase"/>
    <property type="match status" value="1"/>
</dbReference>
<dbReference type="CDD" id="cd00377">
    <property type="entry name" value="ICL_PEPM"/>
    <property type="match status" value="1"/>
</dbReference>
<protein>
    <submittedName>
        <fullName evidence="1">2,3-dimethylmalate lyase</fullName>
        <ecNumber evidence="1">4.1.3.32</ecNumber>
    </submittedName>
</protein>
<evidence type="ECO:0000313" key="1">
    <source>
        <dbReference type="EMBL" id="QDU81005.1"/>
    </source>
</evidence>
<keyword evidence="1" id="KW-0456">Lyase</keyword>
<dbReference type="OrthoDB" id="8629576at2"/>
<dbReference type="EMBL" id="CP036281">
    <property type="protein sequence ID" value="QDU81005.1"/>
    <property type="molecule type" value="Genomic_DNA"/>
</dbReference>
<dbReference type="PANTHER" id="PTHR42905">
    <property type="entry name" value="PHOSPHOENOLPYRUVATE CARBOXYLASE"/>
    <property type="match status" value="1"/>
</dbReference>
<dbReference type="PANTHER" id="PTHR42905:SF5">
    <property type="entry name" value="CARBOXYVINYL-CARBOXYPHOSPHONATE PHOSPHORYLMUTASE, CHLOROPLASTIC"/>
    <property type="match status" value="1"/>
</dbReference>
<proteinExistence type="predicted"/>
<dbReference type="KEGG" id="plon:Pla110_27420"/>
<dbReference type="InterPro" id="IPR039556">
    <property type="entry name" value="ICL/PEPM"/>
</dbReference>
<dbReference type="GO" id="GO:0047529">
    <property type="term" value="F:2,3-dimethylmalate lyase activity"/>
    <property type="evidence" value="ECO:0007669"/>
    <property type="project" value="UniProtKB-EC"/>
</dbReference>
<dbReference type="Proteomes" id="UP000317178">
    <property type="component" value="Chromosome"/>
</dbReference>
<gene>
    <name evidence="1" type="primary">dml</name>
    <name evidence="1" type="ORF">Pla110_27420</name>
</gene>
<dbReference type="Gene3D" id="3.20.20.60">
    <property type="entry name" value="Phosphoenolpyruvate-binding domains"/>
    <property type="match status" value="1"/>
</dbReference>
<dbReference type="InterPro" id="IPR040442">
    <property type="entry name" value="Pyrv_kinase-like_dom_sf"/>
</dbReference>
<reference evidence="1 2" key="1">
    <citation type="submission" date="2019-02" db="EMBL/GenBank/DDBJ databases">
        <title>Deep-cultivation of Planctomycetes and their phenomic and genomic characterization uncovers novel biology.</title>
        <authorList>
            <person name="Wiegand S."/>
            <person name="Jogler M."/>
            <person name="Boedeker C."/>
            <person name="Pinto D."/>
            <person name="Vollmers J."/>
            <person name="Rivas-Marin E."/>
            <person name="Kohn T."/>
            <person name="Peeters S.H."/>
            <person name="Heuer A."/>
            <person name="Rast P."/>
            <person name="Oberbeckmann S."/>
            <person name="Bunk B."/>
            <person name="Jeske O."/>
            <person name="Meyerdierks A."/>
            <person name="Storesund J.E."/>
            <person name="Kallscheuer N."/>
            <person name="Luecker S."/>
            <person name="Lage O.M."/>
            <person name="Pohl T."/>
            <person name="Merkel B.J."/>
            <person name="Hornburger P."/>
            <person name="Mueller R.-W."/>
            <person name="Bruemmer F."/>
            <person name="Labrenz M."/>
            <person name="Spormann A.M."/>
            <person name="Op den Camp H."/>
            <person name="Overmann J."/>
            <person name="Amann R."/>
            <person name="Jetten M.S.M."/>
            <person name="Mascher T."/>
            <person name="Medema M.H."/>
            <person name="Devos D.P."/>
            <person name="Kaster A.-K."/>
            <person name="Ovreas L."/>
            <person name="Rohde M."/>
            <person name="Galperin M.Y."/>
            <person name="Jogler C."/>
        </authorList>
    </citation>
    <scope>NUCLEOTIDE SEQUENCE [LARGE SCALE GENOMIC DNA]</scope>
    <source>
        <strain evidence="1 2">Pla110</strain>
    </source>
</reference>
<evidence type="ECO:0000313" key="2">
    <source>
        <dbReference type="Proteomes" id="UP000317178"/>
    </source>
</evidence>
<name>A0A518CP60_9PLAN</name>
<sequence>MKKHSFTSNYPTSTALREKLGQSGLITGIGIYDAFSALMLESAGAELLFLGGFGATASQLGLPDLSLISAPEMITAIRHITNVVQVPLIADGDTGFGCLPNLVQAVQQYEDAGAAGILLEDQTFPKRCGHFQNKSVIPSEEMERKLGIAVNARQNSDFLIIARTDALAVESFDQVVHRVQRYADAGVDMCFVEALETEKQIRELPQKVSIPLMINMLWGGRTPILSASELEELGYKLMAIPIASLLAVGGALKNLMADLQQHGKIVDCADQLISFKEIKNVLKLDSILDSLESDPKSPMSDH</sequence>
<keyword evidence="2" id="KW-1185">Reference proteome</keyword>
<dbReference type="EC" id="4.1.3.32" evidence="1"/>
<dbReference type="AlphaFoldDB" id="A0A518CP60"/>
<dbReference type="SUPFAM" id="SSF51621">
    <property type="entry name" value="Phosphoenolpyruvate/pyruvate domain"/>
    <property type="match status" value="1"/>
</dbReference>
<organism evidence="1 2">
    <name type="scientific">Polystyrenella longa</name>
    <dbReference type="NCBI Taxonomy" id="2528007"/>
    <lineage>
        <taxon>Bacteria</taxon>
        <taxon>Pseudomonadati</taxon>
        <taxon>Planctomycetota</taxon>
        <taxon>Planctomycetia</taxon>
        <taxon>Planctomycetales</taxon>
        <taxon>Planctomycetaceae</taxon>
        <taxon>Polystyrenella</taxon>
    </lineage>
</organism>